<keyword evidence="3" id="KW-0862">Zinc</keyword>
<keyword evidence="2 4" id="KW-0863">Zinc-finger</keyword>
<organism evidence="7 8">
    <name type="scientific">Folsomia candida</name>
    <name type="common">Springtail</name>
    <dbReference type="NCBI Taxonomy" id="158441"/>
    <lineage>
        <taxon>Eukaryota</taxon>
        <taxon>Metazoa</taxon>
        <taxon>Ecdysozoa</taxon>
        <taxon>Arthropoda</taxon>
        <taxon>Hexapoda</taxon>
        <taxon>Collembola</taxon>
        <taxon>Entomobryomorpha</taxon>
        <taxon>Isotomoidea</taxon>
        <taxon>Isotomidae</taxon>
        <taxon>Proisotominae</taxon>
        <taxon>Folsomia</taxon>
    </lineage>
</organism>
<keyword evidence="1" id="KW-0479">Metal-binding</keyword>
<dbReference type="Proteomes" id="UP000198287">
    <property type="component" value="Unassembled WGS sequence"/>
</dbReference>
<accession>A0A226CYK7</accession>
<name>A0A226CYK7_FOLCA</name>
<dbReference type="InterPro" id="IPR018957">
    <property type="entry name" value="Znf_C3HC4_RING-type"/>
</dbReference>
<dbReference type="Gene3D" id="3.30.40.10">
    <property type="entry name" value="Zinc/RING finger domain, C3HC4 (zinc finger)"/>
    <property type="match status" value="1"/>
</dbReference>
<protein>
    <submittedName>
        <fullName evidence="7">E3 ubiquitin-protein ligase MIB2</fullName>
    </submittedName>
</protein>
<dbReference type="InterPro" id="IPR001841">
    <property type="entry name" value="Znf_RING"/>
</dbReference>
<sequence length="337" mass="39105">MEQLCWRCGDPTHHARDCKSMGVDPNLKREIQRFRKASNPPNTQKMSLQHKLNLMRTSAQQQLPLLYVIQKEINRLLEVYLDMHFQNTYSHAIDVDRAAEEIQDLLVARNNISRDCDVVRELGWIAKRFKSTFPEDEEINILLYRWEDLNEFRRNVSDSTYIALNNRKIGLGIFGNINKIREELLQWLDEAAASFNGRPLPLLEAKKECKKEMSGLSDMVAKYGYLFSAADLHTLQSNVEGLEKRWTSVMKIYKSEREQMKLKVACSLCEDDPKAWVLKCGHAFCNKCMSSLLTTRTTRSLPFRDPHTLLMTTMDIQLPKNCPFCRGPLSGRIKLFL</sequence>
<dbReference type="PROSITE" id="PS00518">
    <property type="entry name" value="ZF_RING_1"/>
    <property type="match status" value="1"/>
</dbReference>
<dbReference type="GO" id="GO:0003676">
    <property type="term" value="F:nucleic acid binding"/>
    <property type="evidence" value="ECO:0007669"/>
    <property type="project" value="InterPro"/>
</dbReference>
<dbReference type="InterPro" id="IPR017907">
    <property type="entry name" value="Znf_RING_CS"/>
</dbReference>
<dbReference type="InterPro" id="IPR013083">
    <property type="entry name" value="Znf_RING/FYVE/PHD"/>
</dbReference>
<dbReference type="Pfam" id="PF00097">
    <property type="entry name" value="zf-C3HC4"/>
    <property type="match status" value="1"/>
</dbReference>
<proteinExistence type="predicted"/>
<dbReference type="SUPFAM" id="SSF57850">
    <property type="entry name" value="RING/U-box"/>
    <property type="match status" value="1"/>
</dbReference>
<keyword evidence="8" id="KW-1185">Reference proteome</keyword>
<evidence type="ECO:0000256" key="2">
    <source>
        <dbReference type="ARBA" id="ARBA00022771"/>
    </source>
</evidence>
<evidence type="ECO:0000313" key="7">
    <source>
        <dbReference type="EMBL" id="OXA37694.1"/>
    </source>
</evidence>
<dbReference type="SMART" id="SM00184">
    <property type="entry name" value="RING"/>
    <property type="match status" value="1"/>
</dbReference>
<evidence type="ECO:0000256" key="4">
    <source>
        <dbReference type="PROSITE-ProRule" id="PRU00047"/>
    </source>
</evidence>
<evidence type="ECO:0000256" key="1">
    <source>
        <dbReference type="ARBA" id="ARBA00022723"/>
    </source>
</evidence>
<dbReference type="AlphaFoldDB" id="A0A226CYK7"/>
<evidence type="ECO:0000259" key="5">
    <source>
        <dbReference type="PROSITE" id="PS50089"/>
    </source>
</evidence>
<gene>
    <name evidence="7" type="ORF">Fcan01_27512</name>
</gene>
<dbReference type="InterPro" id="IPR001878">
    <property type="entry name" value="Znf_CCHC"/>
</dbReference>
<feature type="domain" description="CCHC-type" evidence="6">
    <location>
        <begin position="5"/>
        <end position="20"/>
    </location>
</feature>
<feature type="domain" description="RING-type" evidence="5">
    <location>
        <begin position="266"/>
        <end position="326"/>
    </location>
</feature>
<dbReference type="PROSITE" id="PS50089">
    <property type="entry name" value="ZF_RING_2"/>
    <property type="match status" value="1"/>
</dbReference>
<dbReference type="PROSITE" id="PS50158">
    <property type="entry name" value="ZF_CCHC"/>
    <property type="match status" value="1"/>
</dbReference>
<dbReference type="GO" id="GO:0008270">
    <property type="term" value="F:zinc ion binding"/>
    <property type="evidence" value="ECO:0007669"/>
    <property type="project" value="UniProtKB-KW"/>
</dbReference>
<comment type="caution">
    <text evidence="7">The sequence shown here is derived from an EMBL/GenBank/DDBJ whole genome shotgun (WGS) entry which is preliminary data.</text>
</comment>
<dbReference type="SMART" id="SM00343">
    <property type="entry name" value="ZnF_C2HC"/>
    <property type="match status" value="1"/>
</dbReference>
<reference evidence="7 8" key="1">
    <citation type="submission" date="2015-12" db="EMBL/GenBank/DDBJ databases">
        <title>The genome of Folsomia candida.</title>
        <authorList>
            <person name="Faddeeva A."/>
            <person name="Derks M.F."/>
            <person name="Anvar Y."/>
            <person name="Smit S."/>
            <person name="Van Straalen N."/>
            <person name="Roelofs D."/>
        </authorList>
    </citation>
    <scope>NUCLEOTIDE SEQUENCE [LARGE SCALE GENOMIC DNA]</scope>
    <source>
        <strain evidence="7 8">VU population</strain>
        <tissue evidence="7">Whole body</tissue>
    </source>
</reference>
<evidence type="ECO:0000313" key="8">
    <source>
        <dbReference type="Proteomes" id="UP000198287"/>
    </source>
</evidence>
<evidence type="ECO:0000256" key="3">
    <source>
        <dbReference type="ARBA" id="ARBA00022833"/>
    </source>
</evidence>
<dbReference type="EMBL" id="LNIX01000053">
    <property type="protein sequence ID" value="OXA37694.1"/>
    <property type="molecule type" value="Genomic_DNA"/>
</dbReference>
<evidence type="ECO:0000259" key="6">
    <source>
        <dbReference type="PROSITE" id="PS50158"/>
    </source>
</evidence>